<dbReference type="GO" id="GO:0051537">
    <property type="term" value="F:2 iron, 2 sulfur cluster binding"/>
    <property type="evidence" value="ECO:0007669"/>
    <property type="project" value="UniProtKB-KW"/>
</dbReference>
<dbReference type="CDD" id="cd03467">
    <property type="entry name" value="Rieske"/>
    <property type="match status" value="1"/>
</dbReference>
<name>A0A0N8I0F4_9EURY</name>
<dbReference type="GO" id="GO:0051213">
    <property type="term" value="F:dioxygenase activity"/>
    <property type="evidence" value="ECO:0007669"/>
    <property type="project" value="UniProtKB-KW"/>
</dbReference>
<comment type="caution">
    <text evidence="8">The sequence shown here is derived from an EMBL/GenBank/DDBJ whole genome shotgun (WGS) entry which is preliminary data.</text>
</comment>
<keyword evidence="8" id="KW-0560">Oxidoreductase</keyword>
<keyword evidence="2" id="KW-0479">Metal-binding</keyword>
<dbReference type="Proteomes" id="UP000050535">
    <property type="component" value="Unassembled WGS sequence"/>
</dbReference>
<proteinExistence type="predicted"/>
<keyword evidence="3" id="KW-0408">Iron</keyword>
<evidence type="ECO:0000256" key="5">
    <source>
        <dbReference type="ARBA" id="ARBA00034078"/>
    </source>
</evidence>
<dbReference type="Pfam" id="PF00355">
    <property type="entry name" value="Rieske"/>
    <property type="match status" value="1"/>
</dbReference>
<dbReference type="PROSITE" id="PS51296">
    <property type="entry name" value="RIESKE"/>
    <property type="match status" value="1"/>
</dbReference>
<keyword evidence="9" id="KW-1185">Reference proteome</keyword>
<accession>A0A0N8I0F4</accession>
<evidence type="ECO:0000256" key="6">
    <source>
        <dbReference type="SAM" id="MobiDB-lite"/>
    </source>
</evidence>
<keyword evidence="8" id="KW-0223">Dioxygenase</keyword>
<organism evidence="8 9">
    <name type="scientific">Halolamina pelagica</name>
    <dbReference type="NCBI Taxonomy" id="699431"/>
    <lineage>
        <taxon>Archaea</taxon>
        <taxon>Methanobacteriati</taxon>
        <taxon>Methanobacteriota</taxon>
        <taxon>Stenosarchaea group</taxon>
        <taxon>Halobacteria</taxon>
        <taxon>Halobacteriales</taxon>
        <taxon>Haloferacaceae</taxon>
    </lineage>
</organism>
<evidence type="ECO:0000259" key="7">
    <source>
        <dbReference type="PROSITE" id="PS51296"/>
    </source>
</evidence>
<evidence type="ECO:0000256" key="1">
    <source>
        <dbReference type="ARBA" id="ARBA00022714"/>
    </source>
</evidence>
<feature type="compositionally biased region" description="Basic and acidic residues" evidence="6">
    <location>
        <begin position="574"/>
        <end position="584"/>
    </location>
</feature>
<dbReference type="PATRIC" id="fig|699431.3.peg.2975"/>
<keyword evidence="1" id="KW-0001">2Fe-2S</keyword>
<sequence length="593" mass="65820">MSNVDTIPDEYVEVADAATLREEGRTVASADGIPIVVFHHEGEFRAVNNRCPHMGFPLSEGSVDEGVLTCEWHHARFELTCGDTFDPWADDVESYPVRVVDGSVYVDPDPQRDEPAAVHWAERLEDGLEQNLRLVLAKSAIGLHRAGVDPEAPFETAVVFGTKYREGGWSSGLTILTALLNRLPDLDDADRERALYQGLVQVASDCADQPPKFDQEAFEATDVPYSRLKSWFRENVEVRDADGAERVLRTAVASGCSPEQLTEMLTAAATDHRYLDTGHRFDHLNKATEALDHVGWDHPESADVLASLVRGLATAQRSEELSSWRQPDDLAGRSAESFDRLDEMVAEGTGEEWTEPEDFTDRLHSEEPEPVYRALDDAIRNGATVEQLARAVTFAAGKRVAQFSTANEFNDWNTVHHTFTFANAVHRAAQRAPTTELYRGVYDAATNVYLDRFLNTPPAPEPAVDADADPETELQELRHCFEMEGEVNAAGTHAANFLDAGGDPERLKAELGNALLQEDTGFHTFQALEAGLRQFDLREDPAERRVLATAVARYLAAHYPTRREREQTYSIASRLHEGERIHEDGEAEAAADD</sequence>
<dbReference type="Gene3D" id="2.102.10.10">
    <property type="entry name" value="Rieske [2Fe-2S] iron-sulphur domain"/>
    <property type="match status" value="1"/>
</dbReference>
<gene>
    <name evidence="8" type="ORF">SY89_02915</name>
</gene>
<dbReference type="EMBL" id="LGUC01000001">
    <property type="protein sequence ID" value="KPN32155.1"/>
    <property type="molecule type" value="Genomic_DNA"/>
</dbReference>
<evidence type="ECO:0000256" key="3">
    <source>
        <dbReference type="ARBA" id="ARBA00023004"/>
    </source>
</evidence>
<dbReference type="GO" id="GO:0046872">
    <property type="term" value="F:metal ion binding"/>
    <property type="evidence" value="ECO:0007669"/>
    <property type="project" value="UniProtKB-KW"/>
</dbReference>
<evidence type="ECO:0000256" key="2">
    <source>
        <dbReference type="ARBA" id="ARBA00022723"/>
    </source>
</evidence>
<evidence type="ECO:0000313" key="9">
    <source>
        <dbReference type="Proteomes" id="UP000050535"/>
    </source>
</evidence>
<dbReference type="AlphaFoldDB" id="A0A0N8I0F4"/>
<evidence type="ECO:0000313" key="8">
    <source>
        <dbReference type="EMBL" id="KPN32155.1"/>
    </source>
</evidence>
<feature type="region of interest" description="Disordered" evidence="6">
    <location>
        <begin position="574"/>
        <end position="593"/>
    </location>
</feature>
<dbReference type="OrthoDB" id="6837at2157"/>
<feature type="domain" description="Rieske" evidence="7">
    <location>
        <begin position="11"/>
        <end position="106"/>
    </location>
</feature>
<evidence type="ECO:0000256" key="4">
    <source>
        <dbReference type="ARBA" id="ARBA00023014"/>
    </source>
</evidence>
<dbReference type="SUPFAM" id="SSF50022">
    <property type="entry name" value="ISP domain"/>
    <property type="match status" value="1"/>
</dbReference>
<comment type="cofactor">
    <cofactor evidence="5">
        <name>[2Fe-2S] cluster</name>
        <dbReference type="ChEBI" id="CHEBI:190135"/>
    </cofactor>
</comment>
<dbReference type="InterPro" id="IPR017941">
    <property type="entry name" value="Rieske_2Fe-2S"/>
</dbReference>
<reference evidence="9" key="1">
    <citation type="submission" date="2013-11" db="EMBL/GenBank/DDBJ databases">
        <authorList>
            <person name="Hoang H.T."/>
            <person name="Killian M.L."/>
            <person name="Madson D.M."/>
            <person name="Arruda P.H.E."/>
            <person name="Sun D."/>
            <person name="Schwartz K.J."/>
            <person name="Yoon K."/>
        </authorList>
    </citation>
    <scope>NUCLEOTIDE SEQUENCE [LARGE SCALE GENOMIC DNA]</scope>
    <source>
        <strain evidence="9">CDK2</strain>
    </source>
</reference>
<dbReference type="STRING" id="699431.SY89_02915"/>
<protein>
    <submittedName>
        <fullName evidence="8">3-phenylpropionate dioxygenase ferredoxin subunit</fullName>
    </submittedName>
</protein>
<keyword evidence="4" id="KW-0411">Iron-sulfur</keyword>
<dbReference type="PANTHER" id="PTHR21496">
    <property type="entry name" value="FERREDOXIN-RELATED"/>
    <property type="match status" value="1"/>
</dbReference>
<dbReference type="InterPro" id="IPR036922">
    <property type="entry name" value="Rieske_2Fe-2S_sf"/>
</dbReference>
<dbReference type="PANTHER" id="PTHR21496:SF0">
    <property type="entry name" value="RIESKE DOMAIN-CONTAINING PROTEIN"/>
    <property type="match status" value="1"/>
</dbReference>
<dbReference type="RefSeq" id="WP_054584493.1">
    <property type="nucleotide sequence ID" value="NZ_LGUC01000001.1"/>
</dbReference>